<dbReference type="RefSeq" id="WP_180849445.1">
    <property type="nucleotide sequence ID" value="NZ_CP047418.1"/>
</dbReference>
<evidence type="ECO:0000313" key="1">
    <source>
        <dbReference type="EMBL" id="QLL77627.1"/>
    </source>
</evidence>
<gene>
    <name evidence="1" type="ORF">GTO87_02840</name>
</gene>
<dbReference type="KEGG" id="lsw:GTO87_02840"/>
<sequence length="81" mass="9520">MRPALSKRGQEIYNMIYECNLPGNLSIDIEAVRRVTKFTPYQIVRGYEELKEKGYLEEENGYHRIVISPKNQSEELPKTPF</sequence>
<dbReference type="AlphaFoldDB" id="A0A7H9EK14"/>
<evidence type="ECO:0000313" key="2">
    <source>
        <dbReference type="Proteomes" id="UP000510886"/>
    </source>
</evidence>
<dbReference type="Proteomes" id="UP000510886">
    <property type="component" value="Chromosome"/>
</dbReference>
<accession>A0A7H9EK14</accession>
<reference evidence="1 2" key="1">
    <citation type="submission" date="2020-01" db="EMBL/GenBank/DDBJ databases">
        <title>Complete and circular genome sequences of six lactobacillus isolates from horses.</title>
        <authorList>
            <person name="Hassan H.M."/>
        </authorList>
    </citation>
    <scope>NUCLEOTIDE SEQUENCE [LARGE SCALE GENOMIC DNA]</scope>
    <source>
        <strain evidence="1 2">1A</strain>
    </source>
</reference>
<dbReference type="EMBL" id="CP047418">
    <property type="protein sequence ID" value="QLL77627.1"/>
    <property type="molecule type" value="Genomic_DNA"/>
</dbReference>
<protein>
    <submittedName>
        <fullName evidence="1">Uncharacterized protein</fullName>
    </submittedName>
</protein>
<proteinExistence type="predicted"/>
<organism evidence="1 2">
    <name type="scientific">Ligilactobacillus saerimneri</name>
    <dbReference type="NCBI Taxonomy" id="228229"/>
    <lineage>
        <taxon>Bacteria</taxon>
        <taxon>Bacillati</taxon>
        <taxon>Bacillota</taxon>
        <taxon>Bacilli</taxon>
        <taxon>Lactobacillales</taxon>
        <taxon>Lactobacillaceae</taxon>
        <taxon>Ligilactobacillus</taxon>
    </lineage>
</organism>
<name>A0A7H9EK14_9LACO</name>